<name>Q1ZAN6_9GAMM</name>
<organism evidence="1 2">
    <name type="scientific">Photobacterium profundum 3TCK</name>
    <dbReference type="NCBI Taxonomy" id="314280"/>
    <lineage>
        <taxon>Bacteria</taxon>
        <taxon>Pseudomonadati</taxon>
        <taxon>Pseudomonadota</taxon>
        <taxon>Gammaproteobacteria</taxon>
        <taxon>Vibrionales</taxon>
        <taxon>Vibrionaceae</taxon>
        <taxon>Photobacterium</taxon>
    </lineage>
</organism>
<evidence type="ECO:0000313" key="1">
    <source>
        <dbReference type="EMBL" id="EAS45456.1"/>
    </source>
</evidence>
<reference evidence="1 2" key="1">
    <citation type="submission" date="2006-03" db="EMBL/GenBank/DDBJ databases">
        <authorList>
            <person name="Bartlett D.H."/>
            <person name="Valle G."/>
            <person name="Lauro F.M."/>
            <person name="Vezzi A."/>
            <person name="Simonato F."/>
            <person name="Eloe E."/>
            <person name="Vitulo N."/>
            <person name="Stratton T.K."/>
            <person name="D'angelo M."/>
            <person name="Ferriera S."/>
            <person name="Johnson J."/>
            <person name="Kravitz S."/>
            <person name="Beeson K."/>
            <person name="Sutton G."/>
            <person name="Rogers Y."/>
            <person name="Friedman R."/>
            <person name="Frazier M."/>
            <person name="Venter J.C."/>
        </authorList>
    </citation>
    <scope>NUCLEOTIDE SEQUENCE [LARGE SCALE GENOMIC DNA]</scope>
    <source>
        <strain evidence="1 2">3TCK</strain>
    </source>
</reference>
<comment type="caution">
    <text evidence="1">The sequence shown here is derived from an EMBL/GenBank/DDBJ whole genome shotgun (WGS) entry which is preliminary data.</text>
</comment>
<dbReference type="Proteomes" id="UP000003789">
    <property type="component" value="Unassembled WGS sequence"/>
</dbReference>
<dbReference type="EMBL" id="AAPH01000001">
    <property type="protein sequence ID" value="EAS45456.1"/>
    <property type="molecule type" value="Genomic_DNA"/>
</dbReference>
<proteinExistence type="predicted"/>
<protein>
    <submittedName>
        <fullName evidence="1">Uncharacterized protein</fullName>
    </submittedName>
</protein>
<evidence type="ECO:0000313" key="2">
    <source>
        <dbReference type="Proteomes" id="UP000003789"/>
    </source>
</evidence>
<sequence>MLSNLWAANNQAANHSLSLMPPYFVNDRRTFTCGEIENLPTLY</sequence>
<dbReference type="HOGENOM" id="CLU_3237426_0_0_6"/>
<gene>
    <name evidence="1" type="ORF">P3TCK_03746</name>
</gene>
<accession>Q1ZAN6</accession>
<dbReference type="AlphaFoldDB" id="Q1ZAN6"/>